<protein>
    <submittedName>
        <fullName evidence="2">DUF4738 domain-containing protein</fullName>
    </submittedName>
</protein>
<evidence type="ECO:0000313" key="3">
    <source>
        <dbReference type="Proteomes" id="UP000763088"/>
    </source>
</evidence>
<dbReference type="InterPro" id="IPR031762">
    <property type="entry name" value="DUF4738"/>
</dbReference>
<accession>A0A928BRS2</accession>
<comment type="caution">
    <text evidence="2">The sequence shown here is derived from an EMBL/GenBank/DDBJ whole genome shotgun (WGS) entry which is preliminary data.</text>
</comment>
<sequence length="231" mass="26221">MVKPRIAISITMPLAINITCFLFIIQHFCCKNTNNSQLFRIFAQNFMKIMNYKALLSIICVSLLTVSCGKKKQHDDIIVQQVETPKPLAPIRMQDYRDVKDILWLGKQYQVEVSRIANDSLPMVKDELGQQFVDNRITLRIIRSDGSVFCTKTFTKAAFDKCLNDDYRKTGILEGFVFDKVDGSQLLFAASVCHPQTDEYIPMIVSVSNFGDVDIRLDGSMDTTGEDKAEN</sequence>
<gene>
    <name evidence="2" type="ORF">E7102_02565</name>
</gene>
<reference evidence="2" key="1">
    <citation type="submission" date="2019-04" db="EMBL/GenBank/DDBJ databases">
        <title>Evolution of Biomass-Degrading Anaerobic Consortia Revealed by Metagenomics.</title>
        <authorList>
            <person name="Peng X."/>
        </authorList>
    </citation>
    <scope>NUCLEOTIDE SEQUENCE</scope>
    <source>
        <strain evidence="2">SIG141</strain>
    </source>
</reference>
<dbReference type="Proteomes" id="UP000763088">
    <property type="component" value="Unassembled WGS sequence"/>
</dbReference>
<evidence type="ECO:0000313" key="2">
    <source>
        <dbReference type="EMBL" id="MBE6265346.1"/>
    </source>
</evidence>
<proteinExistence type="predicted"/>
<keyword evidence="1" id="KW-1133">Transmembrane helix</keyword>
<dbReference type="AlphaFoldDB" id="A0A928BRS2"/>
<dbReference type="Pfam" id="PF15889">
    <property type="entry name" value="DUF4738"/>
    <property type="match status" value="1"/>
</dbReference>
<keyword evidence="1" id="KW-0812">Transmembrane</keyword>
<dbReference type="Gene3D" id="2.40.128.510">
    <property type="entry name" value="Protein of unknown function DUF4738"/>
    <property type="match status" value="1"/>
</dbReference>
<name>A0A928BRS2_XYLRU</name>
<feature type="transmembrane region" description="Helical" evidence="1">
    <location>
        <begin position="6"/>
        <end position="29"/>
    </location>
</feature>
<organism evidence="2 3">
    <name type="scientific">Xylanibacter ruminicola</name>
    <name type="common">Prevotella ruminicola</name>
    <dbReference type="NCBI Taxonomy" id="839"/>
    <lineage>
        <taxon>Bacteria</taxon>
        <taxon>Pseudomonadati</taxon>
        <taxon>Bacteroidota</taxon>
        <taxon>Bacteroidia</taxon>
        <taxon>Bacteroidales</taxon>
        <taxon>Prevotellaceae</taxon>
        <taxon>Xylanibacter</taxon>
    </lineage>
</organism>
<dbReference type="EMBL" id="SUYD01000002">
    <property type="protein sequence ID" value="MBE6265346.1"/>
    <property type="molecule type" value="Genomic_DNA"/>
</dbReference>
<feature type="transmembrane region" description="Helical" evidence="1">
    <location>
        <begin position="50"/>
        <end position="67"/>
    </location>
</feature>
<keyword evidence="1" id="KW-0472">Membrane</keyword>
<evidence type="ECO:0000256" key="1">
    <source>
        <dbReference type="SAM" id="Phobius"/>
    </source>
</evidence>